<dbReference type="Gene3D" id="1.10.10.10">
    <property type="entry name" value="Winged helix-like DNA-binding domain superfamily/Winged helix DNA-binding domain"/>
    <property type="match status" value="1"/>
</dbReference>
<evidence type="ECO:0000259" key="4">
    <source>
        <dbReference type="Pfam" id="PF00891"/>
    </source>
</evidence>
<evidence type="ECO:0000256" key="3">
    <source>
        <dbReference type="ARBA" id="ARBA00022691"/>
    </source>
</evidence>
<dbReference type="InterPro" id="IPR012967">
    <property type="entry name" value="COMT_dimerisation"/>
</dbReference>
<dbReference type="RefSeq" id="XP_030978015.1">
    <property type="nucleotide sequence ID" value="XM_031129329.1"/>
</dbReference>
<organism evidence="6 7">
    <name type="scientific">Pyricularia grisea</name>
    <name type="common">Crabgrass-specific blast fungus</name>
    <name type="synonym">Magnaporthe grisea</name>
    <dbReference type="NCBI Taxonomy" id="148305"/>
    <lineage>
        <taxon>Eukaryota</taxon>
        <taxon>Fungi</taxon>
        <taxon>Dikarya</taxon>
        <taxon>Ascomycota</taxon>
        <taxon>Pezizomycotina</taxon>
        <taxon>Sordariomycetes</taxon>
        <taxon>Sordariomycetidae</taxon>
        <taxon>Magnaporthales</taxon>
        <taxon>Pyriculariaceae</taxon>
        <taxon>Pyricularia</taxon>
    </lineage>
</organism>
<name>A0A6P8ASZ6_PYRGI</name>
<dbReference type="GeneID" id="41964237"/>
<evidence type="ECO:0008006" key="8">
    <source>
        <dbReference type="Google" id="ProtNLM"/>
    </source>
</evidence>
<keyword evidence="3" id="KW-0949">S-adenosyl-L-methionine</keyword>
<evidence type="ECO:0000313" key="7">
    <source>
        <dbReference type="RefSeq" id="XP_030978015.1"/>
    </source>
</evidence>
<dbReference type="SUPFAM" id="SSF53335">
    <property type="entry name" value="S-adenosyl-L-methionine-dependent methyltransferases"/>
    <property type="match status" value="1"/>
</dbReference>
<keyword evidence="6" id="KW-1185">Reference proteome</keyword>
<accession>A0A6P8ASZ6</accession>
<dbReference type="SUPFAM" id="SSF46785">
    <property type="entry name" value="Winged helix' DNA-binding domain"/>
    <property type="match status" value="1"/>
</dbReference>
<dbReference type="PANTHER" id="PTHR43712">
    <property type="entry name" value="PUTATIVE (AFU_ORTHOLOGUE AFUA_4G14580)-RELATED"/>
    <property type="match status" value="1"/>
</dbReference>
<evidence type="ECO:0000256" key="2">
    <source>
        <dbReference type="ARBA" id="ARBA00022679"/>
    </source>
</evidence>
<dbReference type="PROSITE" id="PS51683">
    <property type="entry name" value="SAM_OMT_II"/>
    <property type="match status" value="1"/>
</dbReference>
<dbReference type="Pfam" id="PF00891">
    <property type="entry name" value="Methyltransf_2"/>
    <property type="match status" value="1"/>
</dbReference>
<dbReference type="InterPro" id="IPR001077">
    <property type="entry name" value="COMT_C"/>
</dbReference>
<reference evidence="7" key="2">
    <citation type="submission" date="2019-10" db="EMBL/GenBank/DDBJ databases">
        <authorList>
            <consortium name="NCBI Genome Project"/>
        </authorList>
    </citation>
    <scope>NUCLEOTIDE SEQUENCE</scope>
    <source>
        <strain evidence="7">NI907</strain>
    </source>
</reference>
<dbReference type="AlphaFoldDB" id="A0A6P8ASZ6"/>
<dbReference type="Gene3D" id="3.40.50.150">
    <property type="entry name" value="Vaccinia Virus protein VP39"/>
    <property type="match status" value="1"/>
</dbReference>
<reference evidence="7" key="1">
    <citation type="journal article" date="2019" name="Mol. Biol. Evol.">
        <title>Blast fungal genomes show frequent chromosomal changes, gene gains and losses, and effector gene turnover.</title>
        <authorList>
            <person name="Gomez Luciano L.B."/>
            <person name="Jason Tsai I."/>
            <person name="Chuma I."/>
            <person name="Tosa Y."/>
            <person name="Chen Y.H."/>
            <person name="Li J.Y."/>
            <person name="Li M.Y."/>
            <person name="Jade Lu M.Y."/>
            <person name="Nakayashiki H."/>
            <person name="Li W.H."/>
        </authorList>
    </citation>
    <scope>NUCLEOTIDE SEQUENCE</scope>
    <source>
        <strain evidence="7">NI907</strain>
    </source>
</reference>
<dbReference type="InterPro" id="IPR029063">
    <property type="entry name" value="SAM-dependent_MTases_sf"/>
</dbReference>
<reference evidence="7" key="3">
    <citation type="submission" date="2025-08" db="UniProtKB">
        <authorList>
            <consortium name="RefSeq"/>
        </authorList>
    </citation>
    <scope>IDENTIFICATION</scope>
    <source>
        <strain evidence="7">NI907</strain>
    </source>
</reference>
<proteinExistence type="predicted"/>
<protein>
    <recommendedName>
        <fullName evidence="8">O-methyltransferase domain-containing protein</fullName>
    </recommendedName>
</protein>
<evidence type="ECO:0000313" key="6">
    <source>
        <dbReference type="Proteomes" id="UP000515153"/>
    </source>
</evidence>
<keyword evidence="1" id="KW-0489">Methyltransferase</keyword>
<gene>
    <name evidence="7" type="ORF">PgNI_09345</name>
</gene>
<dbReference type="InterPro" id="IPR016461">
    <property type="entry name" value="COMT-like"/>
</dbReference>
<evidence type="ECO:0000256" key="1">
    <source>
        <dbReference type="ARBA" id="ARBA00022603"/>
    </source>
</evidence>
<feature type="domain" description="O-methyltransferase dimerisation" evidence="5">
    <location>
        <begin position="78"/>
        <end position="155"/>
    </location>
</feature>
<feature type="domain" description="O-methyltransferase C-terminal" evidence="4">
    <location>
        <begin position="253"/>
        <end position="408"/>
    </location>
</feature>
<dbReference type="KEGG" id="pgri:PgNI_09345"/>
<dbReference type="PANTHER" id="PTHR43712:SF12">
    <property type="entry name" value="STERIGMATOCYSTIN 8-O-METHYLTRANSFERASE"/>
    <property type="match status" value="1"/>
</dbReference>
<dbReference type="GO" id="GO:0032259">
    <property type="term" value="P:methylation"/>
    <property type="evidence" value="ECO:0007669"/>
    <property type="project" value="UniProtKB-KW"/>
</dbReference>
<dbReference type="InterPro" id="IPR036388">
    <property type="entry name" value="WH-like_DNA-bd_sf"/>
</dbReference>
<dbReference type="Proteomes" id="UP000515153">
    <property type="component" value="Unplaced"/>
</dbReference>
<sequence length="435" mass="47462">MATEAQPTRVTQLAQTISDSVAALQASLAAKGLPNPSVDENAPIDYFPPESLADRNAAIDAATELFNILMDPLDLVKHHSGTTTSIPLQFIAKYGIASLVPASGQISFADLAAKSGQSQELVTRMVRFAMTMFIFKEPQPGFVSHTSSSKLMATSSMREWMLLGTEHFWPAAVKTVEALEKWPGSSEPNETGFSLSKNTDQSIYDIVSSDPALASRFATSMAVFAKRPGFDSSHVTAGYDWASLAGSGPSGRAQVVDVGGARGHIGVALAQKFPNLDVVVQDFPQVVQGAESELPVELRDGCRISFMGHHMFHPQPVSADAYLFRWIFHNWSDKHCVAVLRAHIPVMKPGARIIIMERIMPDPNEDTPLASVSLWEEKDMRSDDLVMASTFNARERSLSEWKHLLTEADPRFVYQGVEQPKGSTLALVTAKWSSS</sequence>
<dbReference type="Pfam" id="PF08100">
    <property type="entry name" value="Dimerisation"/>
    <property type="match status" value="1"/>
</dbReference>
<keyword evidence="2" id="KW-0808">Transferase</keyword>
<dbReference type="InterPro" id="IPR036390">
    <property type="entry name" value="WH_DNA-bd_sf"/>
</dbReference>
<evidence type="ECO:0000259" key="5">
    <source>
        <dbReference type="Pfam" id="PF08100"/>
    </source>
</evidence>
<dbReference type="GO" id="GO:0008171">
    <property type="term" value="F:O-methyltransferase activity"/>
    <property type="evidence" value="ECO:0007669"/>
    <property type="project" value="InterPro"/>
</dbReference>